<dbReference type="AlphaFoldDB" id="A0A9D4TNR0"/>
<keyword evidence="3" id="KW-1185">Reference proteome</keyword>
<feature type="chain" id="PRO_5038581131" evidence="1">
    <location>
        <begin position="21"/>
        <end position="128"/>
    </location>
</feature>
<protein>
    <submittedName>
        <fullName evidence="2">Uncharacterized protein</fullName>
    </submittedName>
</protein>
<feature type="signal peptide" evidence="1">
    <location>
        <begin position="1"/>
        <end position="20"/>
    </location>
</feature>
<proteinExistence type="predicted"/>
<name>A0A9D4TNR0_CHLVU</name>
<sequence length="128" mass="13672">MNTRLLALLVAVAAAASSLGKDVDAEEPCDCPFTLRIGGELVPVNEAPDYERYIIGAWTMAKRAELLELVAAAPELQPSDTEGLVPLTAGMPLLVGNLSRTALLWMCADPQAASCVEYVERDEQVSLV</sequence>
<evidence type="ECO:0000313" key="3">
    <source>
        <dbReference type="Proteomes" id="UP001055712"/>
    </source>
</evidence>
<evidence type="ECO:0000256" key="1">
    <source>
        <dbReference type="SAM" id="SignalP"/>
    </source>
</evidence>
<dbReference type="OrthoDB" id="10491096at2759"/>
<reference evidence="2" key="2">
    <citation type="submission" date="2020-11" db="EMBL/GenBank/DDBJ databases">
        <authorList>
            <person name="Cecchin M."/>
            <person name="Marcolungo L."/>
            <person name="Rossato M."/>
            <person name="Girolomoni L."/>
            <person name="Cosentino E."/>
            <person name="Cuine S."/>
            <person name="Li-Beisson Y."/>
            <person name="Delledonne M."/>
            <person name="Ballottari M."/>
        </authorList>
    </citation>
    <scope>NUCLEOTIDE SEQUENCE</scope>
    <source>
        <strain evidence="2">211/11P</strain>
        <tissue evidence="2">Whole cell</tissue>
    </source>
</reference>
<evidence type="ECO:0000313" key="2">
    <source>
        <dbReference type="EMBL" id="KAI3430547.1"/>
    </source>
</evidence>
<organism evidence="2 3">
    <name type="scientific">Chlorella vulgaris</name>
    <name type="common">Green alga</name>
    <dbReference type="NCBI Taxonomy" id="3077"/>
    <lineage>
        <taxon>Eukaryota</taxon>
        <taxon>Viridiplantae</taxon>
        <taxon>Chlorophyta</taxon>
        <taxon>core chlorophytes</taxon>
        <taxon>Trebouxiophyceae</taxon>
        <taxon>Chlorellales</taxon>
        <taxon>Chlorellaceae</taxon>
        <taxon>Chlorella clade</taxon>
        <taxon>Chlorella</taxon>
    </lineage>
</organism>
<comment type="caution">
    <text evidence="2">The sequence shown here is derived from an EMBL/GenBank/DDBJ whole genome shotgun (WGS) entry which is preliminary data.</text>
</comment>
<keyword evidence="1" id="KW-0732">Signal</keyword>
<dbReference type="Proteomes" id="UP001055712">
    <property type="component" value="Unassembled WGS sequence"/>
</dbReference>
<gene>
    <name evidence="2" type="ORF">D9Q98_005140</name>
</gene>
<dbReference type="EMBL" id="SIDB01000007">
    <property type="protein sequence ID" value="KAI3430547.1"/>
    <property type="molecule type" value="Genomic_DNA"/>
</dbReference>
<accession>A0A9D4TNR0</accession>
<reference evidence="2" key="1">
    <citation type="journal article" date="2019" name="Plant J.">
        <title>Chlorella vulgaris genome assembly and annotation reveals the molecular basis for metabolic acclimation to high light conditions.</title>
        <authorList>
            <person name="Cecchin M."/>
            <person name="Marcolungo L."/>
            <person name="Rossato M."/>
            <person name="Girolomoni L."/>
            <person name="Cosentino E."/>
            <person name="Cuine S."/>
            <person name="Li-Beisson Y."/>
            <person name="Delledonne M."/>
            <person name="Ballottari M."/>
        </authorList>
    </citation>
    <scope>NUCLEOTIDE SEQUENCE</scope>
    <source>
        <strain evidence="2">211/11P</strain>
    </source>
</reference>